<gene>
    <name evidence="2" type="ORF">MS5N3_26210</name>
</gene>
<comment type="caution">
    <text evidence="2">The sequence shown here is derived from an EMBL/GenBank/DDBJ whole genome shotgun (WGS) entry which is preliminary data.</text>
</comment>
<dbReference type="EMBL" id="BGZH01000002">
    <property type="protein sequence ID" value="GBO85170.1"/>
    <property type="molecule type" value="Genomic_DNA"/>
</dbReference>
<evidence type="ECO:0000313" key="2">
    <source>
        <dbReference type="EMBL" id="GBO85170.1"/>
    </source>
</evidence>
<organism evidence="2 3">
    <name type="scientific">Marinobacter salsuginis</name>
    <dbReference type="NCBI Taxonomy" id="418719"/>
    <lineage>
        <taxon>Bacteria</taxon>
        <taxon>Pseudomonadati</taxon>
        <taxon>Pseudomonadota</taxon>
        <taxon>Gammaproteobacteria</taxon>
        <taxon>Pseudomonadales</taxon>
        <taxon>Marinobacteraceae</taxon>
        <taxon>Marinobacter</taxon>
    </lineage>
</organism>
<evidence type="ECO:0000256" key="1">
    <source>
        <dbReference type="SAM" id="MobiDB-lite"/>
    </source>
</evidence>
<dbReference type="Proteomes" id="UP000340077">
    <property type="component" value="Unassembled WGS sequence"/>
</dbReference>
<reference evidence="2 3" key="1">
    <citation type="journal article" date="2019" name="J. Gen. Appl. Microbiol.">
        <title>Aerobic degradation of cis-dichloroethene by the marine bacterium Marinobacter salsuginis strain 5N-3.</title>
        <authorList>
            <person name="Inoue Y."/>
            <person name="Fukunaga Y."/>
            <person name="Katsumata H."/>
            <person name="Ohji S."/>
            <person name="Hosoyama A."/>
            <person name="Mori K."/>
            <person name="Ando K."/>
        </authorList>
    </citation>
    <scope>NUCLEOTIDE SEQUENCE [LARGE SCALE GENOMIC DNA]</scope>
    <source>
        <strain evidence="2 3">5N-3</strain>
    </source>
</reference>
<accession>A0A5M3PQI5</accession>
<dbReference type="AlphaFoldDB" id="A0A5M3PQI5"/>
<sequence>MAKAKRTWVRPSVYKAKLHATAERQQSVIAGWTRLRVLVAVLRRPFSFGTTPKDEDHNKRNKNGSP</sequence>
<proteinExistence type="predicted"/>
<keyword evidence="3" id="KW-1185">Reference proteome</keyword>
<feature type="region of interest" description="Disordered" evidence="1">
    <location>
        <begin position="47"/>
        <end position="66"/>
    </location>
</feature>
<protein>
    <submittedName>
        <fullName evidence="2">Uncharacterized protein</fullName>
    </submittedName>
</protein>
<evidence type="ECO:0000313" key="3">
    <source>
        <dbReference type="Proteomes" id="UP000340077"/>
    </source>
</evidence>
<name>A0A5M3PQI5_9GAMM</name>